<sequence>MALSALIEARSVEAEVSAAELGAMTKAPDPGTMPTPATVLAAARAPLALTEDGRPPRRAKGRRRLPPWRLT</sequence>
<dbReference type="EMBL" id="CP087977">
    <property type="protein sequence ID" value="UUZ45650.1"/>
    <property type="molecule type" value="Genomic_DNA"/>
</dbReference>
<proteinExistence type="predicted"/>
<evidence type="ECO:0000313" key="2">
    <source>
        <dbReference type="Proteomes" id="UP001059663"/>
    </source>
</evidence>
<evidence type="ECO:0000313" key="1">
    <source>
        <dbReference type="EMBL" id="UUZ45650.1"/>
    </source>
</evidence>
<accession>A0AC61U6H2</accession>
<gene>
    <name evidence="1" type="ORF">LP422_06275</name>
</gene>
<name>A0AC61U6H2_9MICO</name>
<protein>
    <submittedName>
        <fullName evidence="1">Uncharacterized protein</fullName>
    </submittedName>
</protein>
<reference evidence="1" key="1">
    <citation type="submission" date="2021-11" db="EMBL/GenBank/DDBJ databases">
        <title>Study of the species diversity of bacterial strains isolated from a unique natural object - Shulgan-Tash cave (Bashkiria).</title>
        <authorList>
            <person name="Sazanova A.L."/>
            <person name="Chirak E.R."/>
            <person name="Safronova V.I."/>
        </authorList>
    </citation>
    <scope>NUCLEOTIDE SEQUENCE</scope>
    <source>
        <strain evidence="1">P1</strain>
    </source>
</reference>
<dbReference type="Proteomes" id="UP001059663">
    <property type="component" value="Chromosome"/>
</dbReference>
<organism evidence="1 2">
    <name type="scientific">Janibacter limosus</name>
    <dbReference type="NCBI Taxonomy" id="53458"/>
    <lineage>
        <taxon>Bacteria</taxon>
        <taxon>Bacillati</taxon>
        <taxon>Actinomycetota</taxon>
        <taxon>Actinomycetes</taxon>
        <taxon>Micrococcales</taxon>
        <taxon>Intrasporangiaceae</taxon>
        <taxon>Janibacter</taxon>
    </lineage>
</organism>